<reference evidence="7" key="1">
    <citation type="submission" date="2011-08" db="EMBL/GenBank/DDBJ databases">
        <authorList>
            <person name="Rombauts S."/>
        </authorList>
    </citation>
    <scope>NUCLEOTIDE SEQUENCE</scope>
    <source>
        <strain evidence="7">London</strain>
    </source>
</reference>
<evidence type="ECO:0000256" key="4">
    <source>
        <dbReference type="SAM" id="MobiDB-lite"/>
    </source>
</evidence>
<accession>T1KGB2</accession>
<gene>
    <name evidence="6" type="primary">107364306</name>
</gene>
<dbReference type="EnsemblMetazoa" id="tetur11g00190.1">
    <property type="protein sequence ID" value="tetur11g00190.1"/>
    <property type="gene ID" value="tetur11g00190"/>
</dbReference>
<keyword evidence="1" id="KW-0479">Metal-binding</keyword>
<dbReference type="GO" id="GO:0008270">
    <property type="term" value="F:zinc ion binding"/>
    <property type="evidence" value="ECO:0007669"/>
    <property type="project" value="UniProtKB-KW"/>
</dbReference>
<feature type="region of interest" description="Disordered" evidence="4">
    <location>
        <begin position="134"/>
        <end position="154"/>
    </location>
</feature>
<dbReference type="Pfam" id="PF04500">
    <property type="entry name" value="FLYWCH"/>
    <property type="match status" value="1"/>
</dbReference>
<feature type="compositionally biased region" description="Low complexity" evidence="4">
    <location>
        <begin position="137"/>
        <end position="152"/>
    </location>
</feature>
<evidence type="ECO:0000259" key="5">
    <source>
        <dbReference type="Pfam" id="PF04500"/>
    </source>
</evidence>
<protein>
    <recommendedName>
        <fullName evidence="5">FLYWCH-type domain-containing protein</fullName>
    </recommendedName>
</protein>
<dbReference type="InterPro" id="IPR007588">
    <property type="entry name" value="Znf_FLYWCH"/>
</dbReference>
<evidence type="ECO:0000313" key="7">
    <source>
        <dbReference type="Proteomes" id="UP000015104"/>
    </source>
</evidence>
<dbReference type="OrthoDB" id="10362907at2759"/>
<sequence length="278" mass="32266">MTLVRFIKNSRNNDTLIAGDFIFRRNKCRDEKVYWKCRKANCPAKITTHNGKVMGHFLRHNHDDTNQEEITRLEGLSPPTNYQQIAQDDEVSQQVLVNPAEPFAEYSFNSSGSSYMETSAEEPTLQCDHNQLEPSTSKIQTNSPSTSSSLQSAVKEISESQKKIEELVNNLISSTESDSLQTENLRLKVELEQVVRDWSTEMEAKELRLQEETRKAEQVQKFLEMQLNAEREEKQKLELENEQLKQLIQQYEIQNKEDEEQTYTLEEVTDQLCHSDDV</sequence>
<keyword evidence="7" id="KW-1185">Reference proteome</keyword>
<dbReference type="HOGENOM" id="CLU_970851_0_0_1"/>
<keyword evidence="2" id="KW-0863">Zinc-finger</keyword>
<proteinExistence type="predicted"/>
<organism evidence="6 7">
    <name type="scientific">Tetranychus urticae</name>
    <name type="common">Two-spotted spider mite</name>
    <dbReference type="NCBI Taxonomy" id="32264"/>
    <lineage>
        <taxon>Eukaryota</taxon>
        <taxon>Metazoa</taxon>
        <taxon>Ecdysozoa</taxon>
        <taxon>Arthropoda</taxon>
        <taxon>Chelicerata</taxon>
        <taxon>Arachnida</taxon>
        <taxon>Acari</taxon>
        <taxon>Acariformes</taxon>
        <taxon>Trombidiformes</taxon>
        <taxon>Prostigmata</taxon>
        <taxon>Eleutherengona</taxon>
        <taxon>Raphignathae</taxon>
        <taxon>Tetranychoidea</taxon>
        <taxon>Tetranychidae</taxon>
        <taxon>Tetranychus</taxon>
    </lineage>
</organism>
<dbReference type="AlphaFoldDB" id="T1KGB2"/>
<feature type="domain" description="FLYWCH-type" evidence="5">
    <location>
        <begin position="6"/>
        <end position="62"/>
    </location>
</feature>
<evidence type="ECO:0000256" key="2">
    <source>
        <dbReference type="ARBA" id="ARBA00022771"/>
    </source>
</evidence>
<dbReference type="Proteomes" id="UP000015104">
    <property type="component" value="Unassembled WGS sequence"/>
</dbReference>
<evidence type="ECO:0000313" key="6">
    <source>
        <dbReference type="EnsemblMetazoa" id="tetur11g00190.1"/>
    </source>
</evidence>
<keyword evidence="3" id="KW-0862">Zinc</keyword>
<evidence type="ECO:0000256" key="3">
    <source>
        <dbReference type="ARBA" id="ARBA00022833"/>
    </source>
</evidence>
<evidence type="ECO:0000256" key="1">
    <source>
        <dbReference type="ARBA" id="ARBA00022723"/>
    </source>
</evidence>
<dbReference type="OMA" id="DWSTEME"/>
<reference evidence="6" key="2">
    <citation type="submission" date="2015-06" db="UniProtKB">
        <authorList>
            <consortium name="EnsemblMetazoa"/>
        </authorList>
    </citation>
    <scope>IDENTIFICATION</scope>
</reference>
<name>T1KGB2_TETUR</name>
<dbReference type="Gene3D" id="2.20.25.240">
    <property type="match status" value="1"/>
</dbReference>
<dbReference type="EMBL" id="CAEY01000064">
    <property type="status" value="NOT_ANNOTATED_CDS"/>
    <property type="molecule type" value="Genomic_DNA"/>
</dbReference>